<evidence type="ECO:0000256" key="2">
    <source>
        <dbReference type="ARBA" id="ARBA00022448"/>
    </source>
</evidence>
<feature type="transmembrane region" description="Helical" evidence="8">
    <location>
        <begin position="84"/>
        <end position="106"/>
    </location>
</feature>
<feature type="transmembrane region" description="Helical" evidence="8">
    <location>
        <begin position="298"/>
        <end position="319"/>
    </location>
</feature>
<keyword evidence="5 8" id="KW-1133">Transmembrane helix</keyword>
<evidence type="ECO:0000256" key="1">
    <source>
        <dbReference type="ARBA" id="ARBA00004651"/>
    </source>
</evidence>
<dbReference type="NCBIfam" id="NF008397">
    <property type="entry name" value="PRK11195.1"/>
    <property type="match status" value="1"/>
</dbReference>
<feature type="transmembrane region" description="Helical" evidence="8">
    <location>
        <begin position="126"/>
        <end position="146"/>
    </location>
</feature>
<evidence type="ECO:0000256" key="8">
    <source>
        <dbReference type="SAM" id="Phobius"/>
    </source>
</evidence>
<dbReference type="AlphaFoldDB" id="A0A7Y9QY16"/>
<dbReference type="InterPro" id="IPR011701">
    <property type="entry name" value="MFS"/>
</dbReference>
<dbReference type="Pfam" id="PF07690">
    <property type="entry name" value="MFS_1"/>
    <property type="match status" value="1"/>
</dbReference>
<feature type="transmembrane region" description="Helical" evidence="8">
    <location>
        <begin position="272"/>
        <end position="291"/>
    </location>
</feature>
<reference evidence="9 10" key="1">
    <citation type="submission" date="2020-07" db="EMBL/GenBank/DDBJ databases">
        <title>Genomic Encyclopedia of Archaeal and Bacterial Type Strains, Phase II (KMG-II): from individual species to whole genera.</title>
        <authorList>
            <person name="Goeker M."/>
        </authorList>
    </citation>
    <scope>NUCLEOTIDE SEQUENCE [LARGE SCALE GENOMIC DNA]</scope>
    <source>
        <strain evidence="9 10">DSM 21226</strain>
    </source>
</reference>
<comment type="caution">
    <text evidence="9">The sequence shown here is derived from an EMBL/GenBank/DDBJ whole genome shotgun (WGS) entry which is preliminary data.</text>
</comment>
<name>A0A7Y9QY16_9BURK</name>
<dbReference type="Proteomes" id="UP000518288">
    <property type="component" value="Unassembled WGS sequence"/>
</dbReference>
<evidence type="ECO:0000256" key="6">
    <source>
        <dbReference type="ARBA" id="ARBA00023136"/>
    </source>
</evidence>
<comment type="subcellular location">
    <subcellularLocation>
        <location evidence="1">Cell membrane</location>
        <topology evidence="1">Multi-pass membrane protein</topology>
    </subcellularLocation>
</comment>
<keyword evidence="10" id="KW-1185">Reference proteome</keyword>
<feature type="region of interest" description="Disordered" evidence="7">
    <location>
        <begin position="390"/>
        <end position="412"/>
    </location>
</feature>
<dbReference type="SUPFAM" id="SSF103473">
    <property type="entry name" value="MFS general substrate transporter"/>
    <property type="match status" value="1"/>
</dbReference>
<organism evidence="9 10">
    <name type="scientific">Sphaerotilus montanus</name>
    <dbReference type="NCBI Taxonomy" id="522889"/>
    <lineage>
        <taxon>Bacteria</taxon>
        <taxon>Pseudomonadati</taxon>
        <taxon>Pseudomonadota</taxon>
        <taxon>Betaproteobacteria</taxon>
        <taxon>Burkholderiales</taxon>
        <taxon>Sphaerotilaceae</taxon>
        <taxon>Sphaerotilus</taxon>
    </lineage>
</organism>
<dbReference type="RefSeq" id="WP_310732810.1">
    <property type="nucleotide sequence ID" value="NZ_JACCFH010000001.1"/>
</dbReference>
<sequence length="412" mass="42679">MKRSGFHLLMGAQFVSGLADNALLLVAIAQVAAAGGPPWLPPLLKLVFTLAYVLLAPVVGPLADRWPKARVMGAANAVKALACAAMALGAPVTACFCVAGAGAAVYSPAKYGLVTELVPAERLVAANGWIEVTTVLAILLGTVLGGGLSEPRFAAFGFAALLALYGLAALLNLGIPDSGARYAAAPPLPRQWRAFWRDNARLWSDPLGQVSLATTTLFWGVGATLQFLVLRWAGEQLGLTLAQAAYLQGLSATGVVLGAALAGRWVPLARATQVLPLGVALGLVVLLMQWVHQWPAAALVLATAGLLAGLFVVPMNALLQHRGSTLLSAGRSVAVQNFNENASVLLMLGGYALCTGLDLGLGALIRGFGVLVAGLMALIALRHRHLQRQPPASLMPASPTRATISTPCKDRP</sequence>
<feature type="transmembrane region" description="Helical" evidence="8">
    <location>
        <begin position="43"/>
        <end position="63"/>
    </location>
</feature>
<dbReference type="PANTHER" id="PTHR43266">
    <property type="entry name" value="MACROLIDE-EFFLUX PROTEIN"/>
    <property type="match status" value="1"/>
</dbReference>
<feature type="transmembrane region" description="Helical" evidence="8">
    <location>
        <begin position="210"/>
        <end position="233"/>
    </location>
</feature>
<evidence type="ECO:0000256" key="7">
    <source>
        <dbReference type="SAM" id="MobiDB-lite"/>
    </source>
</evidence>
<dbReference type="InterPro" id="IPR036259">
    <property type="entry name" value="MFS_trans_sf"/>
</dbReference>
<evidence type="ECO:0000256" key="4">
    <source>
        <dbReference type="ARBA" id="ARBA00022692"/>
    </source>
</evidence>
<gene>
    <name evidence="9" type="ORF">BDD16_001705</name>
</gene>
<dbReference type="Gene3D" id="1.20.1250.20">
    <property type="entry name" value="MFS general substrate transporter like domains"/>
    <property type="match status" value="1"/>
</dbReference>
<feature type="transmembrane region" description="Helical" evidence="8">
    <location>
        <begin position="153"/>
        <end position="175"/>
    </location>
</feature>
<evidence type="ECO:0000256" key="3">
    <source>
        <dbReference type="ARBA" id="ARBA00022475"/>
    </source>
</evidence>
<dbReference type="GO" id="GO:0005886">
    <property type="term" value="C:plasma membrane"/>
    <property type="evidence" value="ECO:0007669"/>
    <property type="project" value="UniProtKB-SubCell"/>
</dbReference>
<keyword evidence="3" id="KW-1003">Cell membrane</keyword>
<keyword evidence="6 8" id="KW-0472">Membrane</keyword>
<feature type="transmembrane region" description="Helical" evidence="8">
    <location>
        <begin position="245"/>
        <end position="266"/>
    </location>
</feature>
<keyword evidence="2" id="KW-0813">Transport</keyword>
<evidence type="ECO:0000313" key="10">
    <source>
        <dbReference type="Proteomes" id="UP000518288"/>
    </source>
</evidence>
<dbReference type="PANTHER" id="PTHR43266:SF2">
    <property type="entry name" value="MAJOR FACILITATOR SUPERFAMILY (MFS) PROFILE DOMAIN-CONTAINING PROTEIN"/>
    <property type="match status" value="1"/>
</dbReference>
<accession>A0A7Y9QY16</accession>
<dbReference type="EMBL" id="JACCFH010000001">
    <property type="protein sequence ID" value="NYG32719.1"/>
    <property type="molecule type" value="Genomic_DNA"/>
</dbReference>
<feature type="transmembrane region" description="Helical" evidence="8">
    <location>
        <begin position="363"/>
        <end position="381"/>
    </location>
</feature>
<evidence type="ECO:0000256" key="5">
    <source>
        <dbReference type="ARBA" id="ARBA00022989"/>
    </source>
</evidence>
<evidence type="ECO:0000313" key="9">
    <source>
        <dbReference type="EMBL" id="NYG32719.1"/>
    </source>
</evidence>
<protein>
    <submittedName>
        <fullName evidence="9">MFS family permease</fullName>
    </submittedName>
</protein>
<keyword evidence="4 8" id="KW-0812">Transmembrane</keyword>
<dbReference type="GO" id="GO:0022857">
    <property type="term" value="F:transmembrane transporter activity"/>
    <property type="evidence" value="ECO:0007669"/>
    <property type="project" value="InterPro"/>
</dbReference>
<proteinExistence type="predicted"/>